<evidence type="ECO:0000259" key="14">
    <source>
        <dbReference type="Pfam" id="PF02214"/>
    </source>
</evidence>
<dbReference type="Gene3D" id="3.30.710.10">
    <property type="entry name" value="Potassium Channel Kv1.1, Chain A"/>
    <property type="match status" value="1"/>
</dbReference>
<feature type="domain" description="Potassium channel tetramerisation-type BTB" evidence="14">
    <location>
        <begin position="45"/>
        <end position="104"/>
    </location>
</feature>
<dbReference type="InterPro" id="IPR003131">
    <property type="entry name" value="T1-type_BTB"/>
</dbReference>
<dbReference type="GO" id="GO:0008076">
    <property type="term" value="C:voltage-gated potassium channel complex"/>
    <property type="evidence" value="ECO:0007669"/>
    <property type="project" value="InterPro"/>
</dbReference>
<dbReference type="InterPro" id="IPR027359">
    <property type="entry name" value="Volt_channel_dom_sf"/>
</dbReference>
<evidence type="ECO:0000256" key="6">
    <source>
        <dbReference type="ARBA" id="ARBA00022882"/>
    </source>
</evidence>
<dbReference type="SUPFAM" id="SSF81324">
    <property type="entry name" value="Voltage-gated potassium channels"/>
    <property type="match status" value="1"/>
</dbReference>
<feature type="transmembrane region" description="Helical" evidence="12">
    <location>
        <begin position="274"/>
        <end position="300"/>
    </location>
</feature>
<dbReference type="GO" id="GO:0005249">
    <property type="term" value="F:voltage-gated potassium channel activity"/>
    <property type="evidence" value="ECO:0007669"/>
    <property type="project" value="InterPro"/>
</dbReference>
<evidence type="ECO:0000256" key="8">
    <source>
        <dbReference type="ARBA" id="ARBA00022989"/>
    </source>
</evidence>
<dbReference type="PRINTS" id="PR01498">
    <property type="entry name" value="SHAWCHANNEL"/>
</dbReference>
<evidence type="ECO:0000313" key="15">
    <source>
        <dbReference type="EMBL" id="JAP47698.1"/>
    </source>
</evidence>
<accession>A0A0X3P7G3</accession>
<comment type="subcellular location">
    <subcellularLocation>
        <location evidence="1">Membrane</location>
        <topology evidence="1">Multi-pass membrane protein</topology>
    </subcellularLocation>
</comment>
<evidence type="ECO:0000256" key="1">
    <source>
        <dbReference type="ARBA" id="ARBA00004141"/>
    </source>
</evidence>
<dbReference type="GO" id="GO:0001508">
    <property type="term" value="P:action potential"/>
    <property type="evidence" value="ECO:0007669"/>
    <property type="project" value="TreeGrafter"/>
</dbReference>
<dbReference type="Pfam" id="PF00520">
    <property type="entry name" value="Ion_trans"/>
    <property type="match status" value="1"/>
</dbReference>
<feature type="transmembrane region" description="Helical" evidence="12">
    <location>
        <begin position="165"/>
        <end position="184"/>
    </location>
</feature>
<dbReference type="InterPro" id="IPR011333">
    <property type="entry name" value="SKP1/BTB/POZ_sf"/>
</dbReference>
<keyword evidence="11" id="KW-0407">Ion channel</keyword>
<evidence type="ECO:0000256" key="12">
    <source>
        <dbReference type="SAM" id="Phobius"/>
    </source>
</evidence>
<feature type="non-terminal residue" evidence="15">
    <location>
        <position position="1"/>
    </location>
</feature>
<evidence type="ECO:0000256" key="2">
    <source>
        <dbReference type="ARBA" id="ARBA00022448"/>
    </source>
</evidence>
<keyword evidence="3" id="KW-0633">Potassium transport</keyword>
<dbReference type="Gene3D" id="1.20.120.350">
    <property type="entry name" value="Voltage-gated potassium channels. Chain C"/>
    <property type="match status" value="1"/>
</dbReference>
<sequence>SSLFGNKDLISAAAVCRNQVYSSEENNLNTPATPRPRETYSHSAGDYVSTPQPVYFFDRDPEIFRFVLDYYRTGELHLPSNICGPFVRKELIFWGIDESLIDPCCMPAYMRYDEEKRTKKTLFRDCFEDIDSMQNLVKFSRGWKKWRYRLWLFMDHPSSSFVAKVWAMLLLVLMIASVLCYCFSTSSIFRRSAWAAKTVTSHPDYSRLYNITYKTDDPLDICDDIINSNNPKIRRDCFTEPVPVLVILDIVLNCVFSVEFILKCLLAPDKPKFLTSFVSIIDVVILLSYWIYIAIFYFLYYQKKPDPHMLDGGHIAQPPNNLWLLNILSTTQALRILRIFRISKISRGLRVLILTVRKSIPELVLLAFLLMNGMFMFSCMIYMAEYTVNDTFVDIPEAFWWSIITLTTVGYGDTYPRGTAGYVVGSIAAVSGCILTGLAIPIIGNNFNTYYMYMKNQLKEDKYLKELRKDINSTGVGNIIKGLGVFAEKTGLPMLHRKYRQFRADKQYTVGNRTFANATSNAKREEQHKKAAAATKVKHNTASREGGKSNRIQRMFPVSTSTDNMKKELLQSVTTEDHNSSVCREVNSTSVSQTRFALELAKHRESLNPVFDAGFDRRTSMVHPLATDGLLNSIPSSLVQTSGTLMLPDLDELVEVELNEVTRQHSVVAVRRSSRRLSNSEGGTSPCLEITDSLDQRTGKRCSNASIGTENPNGLHFPEFAIAPTPVVMDQDAQVSPPVKCAALDMSMFHTSDAYTFGNSTGLKRNYV</sequence>
<dbReference type="PRINTS" id="PR00169">
    <property type="entry name" value="KCHANNEL"/>
</dbReference>
<keyword evidence="5" id="KW-0631">Potassium channel</keyword>
<dbReference type="Pfam" id="PF02214">
    <property type="entry name" value="BTB_2"/>
    <property type="match status" value="1"/>
</dbReference>
<evidence type="ECO:0000256" key="3">
    <source>
        <dbReference type="ARBA" id="ARBA00022538"/>
    </source>
</evidence>
<feature type="domain" description="Ion transport" evidence="13">
    <location>
        <begin position="164"/>
        <end position="450"/>
    </location>
</feature>
<evidence type="ECO:0000259" key="13">
    <source>
        <dbReference type="Pfam" id="PF00520"/>
    </source>
</evidence>
<evidence type="ECO:0000256" key="5">
    <source>
        <dbReference type="ARBA" id="ARBA00022826"/>
    </source>
</evidence>
<feature type="transmembrane region" description="Helical" evidence="12">
    <location>
        <begin position="242"/>
        <end position="262"/>
    </location>
</feature>
<keyword evidence="4 12" id="KW-0812">Transmembrane</keyword>
<evidence type="ECO:0000256" key="9">
    <source>
        <dbReference type="ARBA" id="ARBA00023065"/>
    </source>
</evidence>
<evidence type="ECO:0000256" key="4">
    <source>
        <dbReference type="ARBA" id="ARBA00022692"/>
    </source>
</evidence>
<keyword evidence="9" id="KW-0406">Ion transport</keyword>
<dbReference type="PRINTS" id="PR01491">
    <property type="entry name" value="KVCHANNEL"/>
</dbReference>
<evidence type="ECO:0000256" key="11">
    <source>
        <dbReference type="ARBA" id="ARBA00023303"/>
    </source>
</evidence>
<dbReference type="InterPro" id="IPR003968">
    <property type="entry name" value="K_chnl_volt-dep_Kv"/>
</dbReference>
<dbReference type="EMBL" id="GEEE01015527">
    <property type="protein sequence ID" value="JAP47698.1"/>
    <property type="molecule type" value="Transcribed_RNA"/>
</dbReference>
<keyword evidence="2" id="KW-0813">Transport</keyword>
<dbReference type="InterPro" id="IPR005821">
    <property type="entry name" value="Ion_trans_dom"/>
</dbReference>
<keyword evidence="8 12" id="KW-1133">Transmembrane helix</keyword>
<dbReference type="InterPro" id="IPR003974">
    <property type="entry name" value="K_chnl_volt-dep_Kv3"/>
</dbReference>
<name>A0A0X3P7G3_SCHSO</name>
<dbReference type="PANTHER" id="PTHR11537:SF254">
    <property type="entry name" value="POTASSIUM VOLTAGE-GATED CHANNEL PROTEIN SHAB"/>
    <property type="match status" value="1"/>
</dbReference>
<keyword evidence="6" id="KW-0851">Voltage-gated channel</keyword>
<organism evidence="15">
    <name type="scientific">Schistocephalus solidus</name>
    <name type="common">Tapeworm</name>
    <dbReference type="NCBI Taxonomy" id="70667"/>
    <lineage>
        <taxon>Eukaryota</taxon>
        <taxon>Metazoa</taxon>
        <taxon>Spiralia</taxon>
        <taxon>Lophotrochozoa</taxon>
        <taxon>Platyhelminthes</taxon>
        <taxon>Cestoda</taxon>
        <taxon>Eucestoda</taxon>
        <taxon>Diphyllobothriidea</taxon>
        <taxon>Diphyllobothriidae</taxon>
        <taxon>Schistocephalus</taxon>
    </lineage>
</organism>
<dbReference type="GO" id="GO:0051260">
    <property type="term" value="P:protein homooligomerization"/>
    <property type="evidence" value="ECO:0007669"/>
    <property type="project" value="InterPro"/>
</dbReference>
<feature type="transmembrane region" description="Helical" evidence="12">
    <location>
        <begin position="420"/>
        <end position="444"/>
    </location>
</feature>
<dbReference type="FunFam" id="1.10.287.70:FF:000028">
    <property type="entry name" value="potassium voltage-gated channel subfamily D member 3"/>
    <property type="match status" value="1"/>
</dbReference>
<dbReference type="Gene3D" id="1.10.287.70">
    <property type="match status" value="1"/>
</dbReference>
<keyword evidence="7" id="KW-0630">Potassium</keyword>
<evidence type="ECO:0000256" key="10">
    <source>
        <dbReference type="ARBA" id="ARBA00023136"/>
    </source>
</evidence>
<gene>
    <name evidence="15" type="primary">KCNC2</name>
    <name evidence="15" type="ORF">TR117170</name>
</gene>
<dbReference type="InterPro" id="IPR028325">
    <property type="entry name" value="VG_K_chnl"/>
</dbReference>
<feature type="transmembrane region" description="Helical" evidence="12">
    <location>
        <begin position="363"/>
        <end position="384"/>
    </location>
</feature>
<dbReference type="SUPFAM" id="SSF54695">
    <property type="entry name" value="POZ domain"/>
    <property type="match status" value="1"/>
</dbReference>
<reference evidence="15" key="1">
    <citation type="submission" date="2016-01" db="EMBL/GenBank/DDBJ databases">
        <title>Reference transcriptome for the parasite Schistocephalus solidus: insights into the molecular evolution of parasitism.</title>
        <authorList>
            <person name="Hebert F.O."/>
            <person name="Grambauer S."/>
            <person name="Barber I."/>
            <person name="Landry C.R."/>
            <person name="Aubin-Horth N."/>
        </authorList>
    </citation>
    <scope>NUCLEOTIDE SEQUENCE</scope>
</reference>
<evidence type="ECO:0000256" key="7">
    <source>
        <dbReference type="ARBA" id="ARBA00022958"/>
    </source>
</evidence>
<dbReference type="AlphaFoldDB" id="A0A0X3P7G3"/>
<proteinExistence type="predicted"/>
<protein>
    <submittedName>
        <fullName evidence="15">Potassium voltage-gated channel subfamily C member 2</fullName>
    </submittedName>
</protein>
<keyword evidence="10 12" id="KW-0472">Membrane</keyword>
<dbReference type="PANTHER" id="PTHR11537">
    <property type="entry name" value="VOLTAGE-GATED POTASSIUM CHANNEL"/>
    <property type="match status" value="1"/>
</dbReference>